<feature type="transmembrane region" description="Helical" evidence="2">
    <location>
        <begin position="614"/>
        <end position="631"/>
    </location>
</feature>
<dbReference type="EMBL" id="BAAAYX010000035">
    <property type="protein sequence ID" value="GAA3719826.1"/>
    <property type="molecule type" value="Genomic_DNA"/>
</dbReference>
<comment type="caution">
    <text evidence="3">The sequence shown here is derived from an EMBL/GenBank/DDBJ whole genome shotgun (WGS) entry which is preliminary data.</text>
</comment>
<keyword evidence="2" id="KW-0812">Transmembrane</keyword>
<name>A0ABP7EJP6_9ACTN</name>
<feature type="transmembrane region" description="Helical" evidence="2">
    <location>
        <begin position="585"/>
        <end position="602"/>
    </location>
</feature>
<reference evidence="4" key="1">
    <citation type="journal article" date="2019" name="Int. J. Syst. Evol. Microbiol.">
        <title>The Global Catalogue of Microorganisms (GCM) 10K type strain sequencing project: providing services to taxonomists for standard genome sequencing and annotation.</title>
        <authorList>
            <consortium name="The Broad Institute Genomics Platform"/>
            <consortium name="The Broad Institute Genome Sequencing Center for Infectious Disease"/>
            <person name="Wu L."/>
            <person name="Ma J."/>
        </authorList>
    </citation>
    <scope>NUCLEOTIDE SEQUENCE [LARGE SCALE GENOMIC DNA]</scope>
    <source>
        <strain evidence="4">JCM 16548</strain>
    </source>
</reference>
<keyword evidence="2" id="KW-0472">Membrane</keyword>
<evidence type="ECO:0000313" key="4">
    <source>
        <dbReference type="Proteomes" id="UP001500051"/>
    </source>
</evidence>
<accession>A0ABP7EJP6</accession>
<keyword evidence="2" id="KW-1133">Transmembrane helix</keyword>
<organism evidence="3 4">
    <name type="scientific">Microlunatus aurantiacus</name>
    <dbReference type="NCBI Taxonomy" id="446786"/>
    <lineage>
        <taxon>Bacteria</taxon>
        <taxon>Bacillati</taxon>
        <taxon>Actinomycetota</taxon>
        <taxon>Actinomycetes</taxon>
        <taxon>Propionibacteriales</taxon>
        <taxon>Propionibacteriaceae</taxon>
        <taxon>Microlunatus</taxon>
    </lineage>
</organism>
<keyword evidence="4" id="KW-1185">Reference proteome</keyword>
<feature type="transmembrane region" description="Helical" evidence="2">
    <location>
        <begin position="553"/>
        <end position="573"/>
    </location>
</feature>
<feature type="transmembrane region" description="Helical" evidence="2">
    <location>
        <begin position="637"/>
        <end position="658"/>
    </location>
</feature>
<sequence>MSTSACESCGEQNPTGTQFCLRCNSFLAWEDRTEAPRPAPAPPPAEELIETRVRPRLDPTGPPPTTGPLPPTAPVAATEWRPGAQSRQPSAVPPMTAVEPVAAVQPVLRLEPPTHPVVVPVDGSVTELALTVRNLSDIVDGYAVDVGGAPPWLVVASDQLRLLPDTEDRVRVRFRIAGDILAPAGESRLRLRVRSLTRPPAHEVVEVTVAVPVVDAPVALRVEPSVARTTDVDTARLTVVVDNAAGNRPATVRLTGSDAELAVGFFFDPAEIIVGPGDSARVRLVTTAPRPEAGREITRSLTVSATEGRRRVDAVAVLVQSTSAVVEDPVVELTATPSRVRLQDDDSTVVRLTVDNRAGRRWATVRLDAVDPERLVHAGWSATEVRVAPGGSAEVDVRLTCPALEPGTEVTREVTLVASDGARTARTPVTLRQSASVSPMTTLAVRLDPSIVRLANRRRGDAAVIVDNRQGRAPIRVWLHGDDPENVLAFAFAPAHLDVPAGQAVTSRLTFRGPRAPGGREITRSFTVAATDGRSTVGDAGTIIQSAGDRRPWLRVLLTVAGGLLMIMGALGLTIDVAGDGLGDLPLGLALVVFAGLMVFGLTGRSGRLSRFTAVLGALVAVALIVVPSMIDGVDVNGGGGVLAILAGCVLGYIGGLLTRR</sequence>
<feature type="compositionally biased region" description="Pro residues" evidence="1">
    <location>
        <begin position="60"/>
        <end position="73"/>
    </location>
</feature>
<gene>
    <name evidence="3" type="ORF">GCM10022204_44880</name>
</gene>
<dbReference type="Proteomes" id="UP001500051">
    <property type="component" value="Unassembled WGS sequence"/>
</dbReference>
<evidence type="ECO:0000256" key="1">
    <source>
        <dbReference type="SAM" id="MobiDB-lite"/>
    </source>
</evidence>
<proteinExistence type="predicted"/>
<protein>
    <submittedName>
        <fullName evidence="3">Uncharacterized protein</fullName>
    </submittedName>
</protein>
<evidence type="ECO:0000313" key="3">
    <source>
        <dbReference type="EMBL" id="GAA3719826.1"/>
    </source>
</evidence>
<evidence type="ECO:0000256" key="2">
    <source>
        <dbReference type="SAM" id="Phobius"/>
    </source>
</evidence>
<feature type="region of interest" description="Disordered" evidence="1">
    <location>
        <begin position="34"/>
        <end position="73"/>
    </location>
</feature>
<dbReference type="RefSeq" id="WP_344814702.1">
    <property type="nucleotide sequence ID" value="NZ_BAAAYX010000035.1"/>
</dbReference>